<dbReference type="InterPro" id="IPR028098">
    <property type="entry name" value="Glyco_trans_4-like_N"/>
</dbReference>
<dbReference type="PANTHER" id="PTHR12526">
    <property type="entry name" value="GLYCOSYLTRANSFERASE"/>
    <property type="match status" value="1"/>
</dbReference>
<evidence type="ECO:0000313" key="2">
    <source>
        <dbReference type="EMBL" id="OWV32866.1"/>
    </source>
</evidence>
<name>A0A219B426_9SPHN</name>
<dbReference type="EMBL" id="NFZT01000001">
    <property type="protein sequence ID" value="OWV32866.1"/>
    <property type="molecule type" value="Genomic_DNA"/>
</dbReference>
<keyword evidence="3" id="KW-1185">Reference proteome</keyword>
<dbReference type="SUPFAM" id="SSF53756">
    <property type="entry name" value="UDP-Glycosyltransferase/glycogen phosphorylase"/>
    <property type="match status" value="1"/>
</dbReference>
<dbReference type="RefSeq" id="WP_088711656.1">
    <property type="nucleotide sequence ID" value="NZ_NFZT01000001.1"/>
</dbReference>
<protein>
    <recommendedName>
        <fullName evidence="1">Glycosyltransferase subfamily 4-like N-terminal domain-containing protein</fullName>
    </recommendedName>
</protein>
<feature type="domain" description="Glycosyltransferase subfamily 4-like N-terminal" evidence="1">
    <location>
        <begin position="20"/>
        <end position="199"/>
    </location>
</feature>
<dbReference type="Pfam" id="PF13579">
    <property type="entry name" value="Glyco_trans_4_4"/>
    <property type="match status" value="1"/>
</dbReference>
<evidence type="ECO:0000259" key="1">
    <source>
        <dbReference type="Pfam" id="PF13579"/>
    </source>
</evidence>
<dbReference type="Pfam" id="PF13692">
    <property type="entry name" value="Glyco_trans_1_4"/>
    <property type="match status" value="1"/>
</dbReference>
<dbReference type="Proteomes" id="UP000198462">
    <property type="component" value="Unassembled WGS sequence"/>
</dbReference>
<dbReference type="CDD" id="cd03794">
    <property type="entry name" value="GT4_WbuB-like"/>
    <property type="match status" value="1"/>
</dbReference>
<reference evidence="3" key="1">
    <citation type="submission" date="2017-05" db="EMBL/GenBank/DDBJ databases">
        <authorList>
            <person name="Lin X."/>
        </authorList>
    </citation>
    <scope>NUCLEOTIDE SEQUENCE [LARGE SCALE GENOMIC DNA]</scope>
    <source>
        <strain evidence="3">JLT2012</strain>
    </source>
</reference>
<organism evidence="2 3">
    <name type="scientific">Pacificimonas flava</name>
    <dbReference type="NCBI Taxonomy" id="1234595"/>
    <lineage>
        <taxon>Bacteria</taxon>
        <taxon>Pseudomonadati</taxon>
        <taxon>Pseudomonadota</taxon>
        <taxon>Alphaproteobacteria</taxon>
        <taxon>Sphingomonadales</taxon>
        <taxon>Sphingosinicellaceae</taxon>
        <taxon>Pacificimonas</taxon>
    </lineage>
</organism>
<proteinExistence type="predicted"/>
<dbReference type="GO" id="GO:0016757">
    <property type="term" value="F:glycosyltransferase activity"/>
    <property type="evidence" value="ECO:0007669"/>
    <property type="project" value="UniProtKB-ARBA"/>
</dbReference>
<gene>
    <name evidence="2" type="ORF">B5C34_04965</name>
</gene>
<accession>A0A219B426</accession>
<dbReference type="PANTHER" id="PTHR12526:SF600">
    <property type="entry name" value="GLYCOSYL TRANSFERASE GROUP 1"/>
    <property type="match status" value="1"/>
</dbReference>
<dbReference type="AlphaFoldDB" id="A0A219B426"/>
<evidence type="ECO:0000313" key="3">
    <source>
        <dbReference type="Proteomes" id="UP000198462"/>
    </source>
</evidence>
<dbReference type="Gene3D" id="3.40.50.2000">
    <property type="entry name" value="Glycogen Phosphorylase B"/>
    <property type="match status" value="2"/>
</dbReference>
<dbReference type="OrthoDB" id="9783380at2"/>
<comment type="caution">
    <text evidence="2">The sequence shown here is derived from an EMBL/GenBank/DDBJ whole genome shotgun (WGS) entry which is preliminary data.</text>
</comment>
<sequence>MKILIIYRHFWPDSPPYASMLRSISARLAAEGHDVTIWAEMPCYKLSDGSLSPSRREVIDGVNVERFRRLPFWSRSGLVRTLAKLAFVPRILVKTLTARAAGYDFDLVWTATIPPVLQGWCGRIVARLFGSQFLYHCQDLYPELAEHMGMITQEGALSRMARAIERRNRERADLLVTLSEDMRTTVTALAEPRRTVIINNFLLEDFGASKESEPAAHETAETNRPDLSFPVAVAGESSDEEALDIIFAGNMGQFQGLTEFLQGFIATATETPVRLTFMGDGKAAADLRQLAKDDPRVRFIPQLPFEEAKEIIAQYDFGLISLEPGIHRYAFPSKTLTYLGLGLPIIALVEEDSDLGRLVRDARVGMVIGKRDEPSIAAAIETLAQRSAVHSEERGRVLSLYSEAYSREARLDQWVAAIEQLGSAPLRSRAK</sequence>